<evidence type="ECO:0000313" key="6">
    <source>
        <dbReference type="EMBL" id="KAF2754343.1"/>
    </source>
</evidence>
<dbReference type="PROSITE" id="PS51387">
    <property type="entry name" value="FAD_PCMH"/>
    <property type="match status" value="1"/>
</dbReference>
<dbReference type="SUPFAM" id="SSF56176">
    <property type="entry name" value="FAD-binding/transporter-associated domain-like"/>
    <property type="match status" value="1"/>
</dbReference>
<dbReference type="GO" id="GO:0071949">
    <property type="term" value="F:FAD binding"/>
    <property type="evidence" value="ECO:0007669"/>
    <property type="project" value="InterPro"/>
</dbReference>
<dbReference type="OrthoDB" id="363185at2759"/>
<dbReference type="GO" id="GO:0005737">
    <property type="term" value="C:cytoplasm"/>
    <property type="evidence" value="ECO:0007669"/>
    <property type="project" value="InterPro"/>
</dbReference>
<dbReference type="GO" id="GO:0016491">
    <property type="term" value="F:oxidoreductase activity"/>
    <property type="evidence" value="ECO:0007669"/>
    <property type="project" value="UniProtKB-KW"/>
</dbReference>
<keyword evidence="7" id="KW-1185">Reference proteome</keyword>
<evidence type="ECO:0000256" key="3">
    <source>
        <dbReference type="ARBA" id="ARBA00022827"/>
    </source>
</evidence>
<dbReference type="GeneID" id="54483573"/>
<keyword evidence="3" id="KW-0274">FAD</keyword>
<dbReference type="Gene3D" id="3.40.50.300">
    <property type="entry name" value="P-loop containing nucleotide triphosphate hydrolases"/>
    <property type="match status" value="1"/>
</dbReference>
<dbReference type="Gene3D" id="3.30.465.10">
    <property type="match status" value="1"/>
</dbReference>
<dbReference type="Gene3D" id="3.40.50.150">
    <property type="entry name" value="Vaccinia Virus protein VP39"/>
    <property type="match status" value="1"/>
</dbReference>
<comment type="similarity">
    <text evidence="1">Belongs to the oxygen-dependent FAD-linked oxidoreductase family.</text>
</comment>
<evidence type="ECO:0000256" key="2">
    <source>
        <dbReference type="ARBA" id="ARBA00022630"/>
    </source>
</evidence>
<keyword evidence="4" id="KW-0560">Oxidoreductase</keyword>
<dbReference type="Pfam" id="PF01565">
    <property type="entry name" value="FAD_binding_4"/>
    <property type="match status" value="1"/>
</dbReference>
<dbReference type="EMBL" id="ML996581">
    <property type="protein sequence ID" value="KAF2754343.1"/>
    <property type="molecule type" value="Genomic_DNA"/>
</dbReference>
<protein>
    <recommendedName>
        <fullName evidence="5">FAD-binding PCMH-type domain-containing protein</fullName>
    </recommendedName>
</protein>
<dbReference type="Pfam" id="PF00156">
    <property type="entry name" value="Pribosyltran"/>
    <property type="match status" value="1"/>
</dbReference>
<evidence type="ECO:0000313" key="7">
    <source>
        <dbReference type="Proteomes" id="UP000799437"/>
    </source>
</evidence>
<feature type="domain" description="FAD-binding PCMH-type" evidence="5">
    <location>
        <begin position="303"/>
        <end position="489"/>
    </location>
</feature>
<dbReference type="InterPro" id="IPR006094">
    <property type="entry name" value="Oxid_FAD_bind_N"/>
</dbReference>
<name>A0A6A6VVT1_9PEZI</name>
<evidence type="ECO:0000256" key="4">
    <source>
        <dbReference type="ARBA" id="ARBA00023002"/>
    </source>
</evidence>
<reference evidence="6" key="1">
    <citation type="journal article" date="2020" name="Stud. Mycol.">
        <title>101 Dothideomycetes genomes: a test case for predicting lifestyles and emergence of pathogens.</title>
        <authorList>
            <person name="Haridas S."/>
            <person name="Albert R."/>
            <person name="Binder M."/>
            <person name="Bloem J."/>
            <person name="Labutti K."/>
            <person name="Salamov A."/>
            <person name="Andreopoulos B."/>
            <person name="Baker S."/>
            <person name="Barry K."/>
            <person name="Bills G."/>
            <person name="Bluhm B."/>
            <person name="Cannon C."/>
            <person name="Castanera R."/>
            <person name="Culley D."/>
            <person name="Daum C."/>
            <person name="Ezra D."/>
            <person name="Gonzalez J."/>
            <person name="Henrissat B."/>
            <person name="Kuo A."/>
            <person name="Liang C."/>
            <person name="Lipzen A."/>
            <person name="Lutzoni F."/>
            <person name="Magnuson J."/>
            <person name="Mondo S."/>
            <person name="Nolan M."/>
            <person name="Ohm R."/>
            <person name="Pangilinan J."/>
            <person name="Park H.-J."/>
            <person name="Ramirez L."/>
            <person name="Alfaro M."/>
            <person name="Sun H."/>
            <person name="Tritt A."/>
            <person name="Yoshinaga Y."/>
            <person name="Zwiers L.-H."/>
            <person name="Turgeon B."/>
            <person name="Goodwin S."/>
            <person name="Spatafora J."/>
            <person name="Crous P."/>
            <person name="Grigoriev I."/>
        </authorList>
    </citation>
    <scope>NUCLEOTIDE SEQUENCE</scope>
    <source>
        <strain evidence="6">CBS 121739</strain>
    </source>
</reference>
<evidence type="ECO:0000259" key="5">
    <source>
        <dbReference type="PROSITE" id="PS51387"/>
    </source>
</evidence>
<dbReference type="PANTHER" id="PTHR42973">
    <property type="entry name" value="BINDING OXIDOREDUCTASE, PUTATIVE (AFU_ORTHOLOGUE AFUA_1G17690)-RELATED"/>
    <property type="match status" value="1"/>
</dbReference>
<proteinExistence type="inferred from homology"/>
<dbReference type="InterPro" id="IPR005919">
    <property type="entry name" value="Pmev_kin_anim"/>
</dbReference>
<accession>A0A6A6VVT1</accession>
<dbReference type="InterPro" id="IPR036318">
    <property type="entry name" value="FAD-bd_PCMH-like_sf"/>
</dbReference>
<dbReference type="RefSeq" id="XP_033596794.1">
    <property type="nucleotide sequence ID" value="XM_033742519.1"/>
</dbReference>
<dbReference type="InterPro" id="IPR027417">
    <property type="entry name" value="P-loop_NTPase"/>
</dbReference>
<dbReference type="InterPro" id="IPR016166">
    <property type="entry name" value="FAD-bd_PCMH"/>
</dbReference>
<dbReference type="GO" id="GO:0019287">
    <property type="term" value="P:isopentenyl diphosphate biosynthetic process, mevalonate pathway"/>
    <property type="evidence" value="ECO:0007669"/>
    <property type="project" value="UniProtKB-UniPathway"/>
</dbReference>
<dbReference type="GO" id="GO:0004631">
    <property type="term" value="F:phosphomevalonate kinase activity"/>
    <property type="evidence" value="ECO:0007669"/>
    <property type="project" value="InterPro"/>
</dbReference>
<dbReference type="InterPro" id="IPR029057">
    <property type="entry name" value="PRTase-like"/>
</dbReference>
<sequence length="1130" mass="124087">MTTLEDVKKHLRLEADAYMPFNRRPLTDEEYGNGFAIIRNGSGALIYENFIVPQLSRVTSYLLKFQTSLTCLEVGPGPRSVLGALPLDVRRSITKFDVFEPNVLFALELQEWLEPTTGIDPPFPSLCDKSTIHVERFGIDSRPSIANSTPQYNLILFCQSLYGLSPKHEVVRQALSMATKAGIVVVVHRGTSLDLGSLVCHDNVFDTTGQVQVEESDEALDRFSAFVAGFKPSEVDTDKSIRPKWRAVCREYGKHEMSKPTRISFSCPTMMVTFNHGATALTELIDKVPIAEPGRRIKNSEARLNHPAAILRPKDHVQVQECVRWALKNKVGLSVMSGSHSGHCQWSNVVAIDMEAFDQIHIIKNQRSDIESLVVAGTGCKGGDIVKRAMAERLSIPLGSRPSVGAGLWLQGGIGHLGRQYGLTCDSIIGVVLVGVESGQIFYIGNVPAQYRPAGATRPEFELDLLWAIKGAGTNFGIVTHVIFKAVPALVHSVQHYELRLSTSDEVCLELGNFHRLLASKAPREESVDAYLYTYKGQQILAWSVIKTSTTKLRFAGLVPMKESTTAHHSSIVDDNGLFDEEYHISSMPGDHGSGKTSSFKRCVFLKSIETAEVRENLSRATSSAPSESCYVHLLHGGGAMADVLESSTAFGCRDWEYACVITGVWKRDKDGTPISRRTVGWVYDTVNSFLPLCSGIYGADLGPDPRDLPLAAKAFGSNRPRLARLKDTLDPYNVLAYACPLPPITQGQKLIVLVSGDTCAGKDYCAKIWADSINACMPKANYAQVISISNQAKKDYAAATPGCDLDQLLYDRAYKEEHRAALTLFWQHQMALNPQLPEEHFLDTVAGAAAADVLFITGIRDDAPVATLSYLVPACRVVEVRVTSSRNVREVRSNGRDKLESMALKHRPCLNFENNANGPELAKGFATRYLFPYLHEDLRSLAELVNKVRNFPTPGTDFCHILGIVQRPGGLSLCTSLLQAHFHGSWSDIDAIVSCEAGGFIFASALAIQVKKPLILIRRAGKLPRPTVSVLKPQSYISIVGQTAKEPERLEMDRDALPRGASVAIVDDVLSTGRTMCAVLELLEQTGVSAEKIRILTVAEFPVHRGRQLIQRGGYGRSLVQSLLVFGNK</sequence>
<evidence type="ECO:0000256" key="1">
    <source>
        <dbReference type="ARBA" id="ARBA00005466"/>
    </source>
</evidence>
<dbReference type="AlphaFoldDB" id="A0A6A6VVT1"/>
<dbReference type="UniPathway" id="UPA00057">
    <property type="reaction ID" value="UER00099"/>
</dbReference>
<dbReference type="InterPro" id="IPR050416">
    <property type="entry name" value="FAD-linked_Oxidoreductase"/>
</dbReference>
<dbReference type="Gene3D" id="3.40.50.2020">
    <property type="match status" value="1"/>
</dbReference>
<dbReference type="InterPro" id="IPR029063">
    <property type="entry name" value="SAM-dependent_MTases_sf"/>
</dbReference>
<organism evidence="6 7">
    <name type="scientific">Pseudovirgaria hyperparasitica</name>
    <dbReference type="NCBI Taxonomy" id="470096"/>
    <lineage>
        <taxon>Eukaryota</taxon>
        <taxon>Fungi</taxon>
        <taxon>Dikarya</taxon>
        <taxon>Ascomycota</taxon>
        <taxon>Pezizomycotina</taxon>
        <taxon>Dothideomycetes</taxon>
        <taxon>Dothideomycetes incertae sedis</taxon>
        <taxon>Acrospermales</taxon>
        <taxon>Acrospermaceae</taxon>
        <taxon>Pseudovirgaria</taxon>
    </lineage>
</organism>
<dbReference type="SUPFAM" id="SSF53271">
    <property type="entry name" value="PRTase-like"/>
    <property type="match status" value="1"/>
</dbReference>
<dbReference type="Pfam" id="PF04275">
    <property type="entry name" value="P-mevalo_kinase"/>
    <property type="match status" value="1"/>
</dbReference>
<gene>
    <name evidence="6" type="ORF">EJ05DRAFT_457152</name>
</gene>
<dbReference type="PANTHER" id="PTHR42973:SF25">
    <property type="entry name" value="PHOSPHOMEVALONATE KINASE"/>
    <property type="match status" value="1"/>
</dbReference>
<dbReference type="InterPro" id="IPR016169">
    <property type="entry name" value="FAD-bd_PCMH_sub2"/>
</dbReference>
<dbReference type="GO" id="GO:0006695">
    <property type="term" value="P:cholesterol biosynthetic process"/>
    <property type="evidence" value="ECO:0007669"/>
    <property type="project" value="InterPro"/>
</dbReference>
<dbReference type="InterPro" id="IPR000836">
    <property type="entry name" value="PRTase_dom"/>
</dbReference>
<dbReference type="Proteomes" id="UP000799437">
    <property type="component" value="Unassembled WGS sequence"/>
</dbReference>
<keyword evidence="2" id="KW-0285">Flavoprotein</keyword>
<dbReference type="CDD" id="cd06223">
    <property type="entry name" value="PRTases_typeI"/>
    <property type="match status" value="1"/>
</dbReference>
<dbReference type="Gene3D" id="3.40.462.20">
    <property type="match status" value="1"/>
</dbReference>